<gene>
    <name evidence="3" type="ORF">EV193_103300</name>
</gene>
<dbReference type="RefSeq" id="WP_130343960.1">
    <property type="nucleotide sequence ID" value="NZ_SGWQ01000003.1"/>
</dbReference>
<sequence length="370" mass="38402">MKVVVRAAVAGIVAAAAVGLAVTSGSANAQAGWTPEPVPTKPDESSVLHTAASGDGTTWAFGLGVTHSTTMRTQAFLRGKDGWAEVPTPPIGQPVSSVVLSRDDAWVTGVAGKYGISTSMHWDGRAWTEVPLAPTPPNHFHYGARLGVAGSDVWLVSSVSGAGNSQSNTRGTAQRWVGTKWVEAGPPGPPGHWTLSSAGGVAPDDMWAIGVAGEYGHGPGTPLAFHWDGKAWTPVPMPVVDGAPDWQLTLVDVHATAPNDVWVAGSMYPVNQPTQPGKPIMFHWDGKQWTAVRLPVDTGRIKDLVSAGDKVWAFGADRPLRYDGSEWQVVDAPEGATVVAGTAIDGGALVGVGSTGGTGNNQPFAAIHRE</sequence>
<organism evidence="3 4">
    <name type="scientific">Herbihabitans rhizosphaerae</name>
    <dbReference type="NCBI Taxonomy" id="1872711"/>
    <lineage>
        <taxon>Bacteria</taxon>
        <taxon>Bacillati</taxon>
        <taxon>Actinomycetota</taxon>
        <taxon>Actinomycetes</taxon>
        <taxon>Pseudonocardiales</taxon>
        <taxon>Pseudonocardiaceae</taxon>
        <taxon>Herbihabitans</taxon>
    </lineage>
</organism>
<dbReference type="AlphaFoldDB" id="A0A4Q7KZ61"/>
<name>A0A4Q7KZ61_9PSEU</name>
<evidence type="ECO:0000313" key="3">
    <source>
        <dbReference type="EMBL" id="RZS40982.1"/>
    </source>
</evidence>
<proteinExistence type="predicted"/>
<keyword evidence="2" id="KW-0732">Signal</keyword>
<reference evidence="3 4" key="1">
    <citation type="submission" date="2019-02" db="EMBL/GenBank/DDBJ databases">
        <title>Genomic Encyclopedia of Type Strains, Phase IV (KMG-IV): sequencing the most valuable type-strain genomes for metagenomic binning, comparative biology and taxonomic classification.</title>
        <authorList>
            <person name="Goeker M."/>
        </authorList>
    </citation>
    <scope>NUCLEOTIDE SEQUENCE [LARGE SCALE GENOMIC DNA]</scope>
    <source>
        <strain evidence="3 4">DSM 101727</strain>
    </source>
</reference>
<evidence type="ECO:0008006" key="5">
    <source>
        <dbReference type="Google" id="ProtNLM"/>
    </source>
</evidence>
<feature type="signal peptide" evidence="2">
    <location>
        <begin position="1"/>
        <end position="29"/>
    </location>
</feature>
<feature type="chain" id="PRO_5039362798" description="Galactose oxidase-like protein" evidence="2">
    <location>
        <begin position="30"/>
        <end position="370"/>
    </location>
</feature>
<protein>
    <recommendedName>
        <fullName evidence="5">Galactose oxidase-like protein</fullName>
    </recommendedName>
</protein>
<dbReference type="EMBL" id="SGWQ01000003">
    <property type="protein sequence ID" value="RZS40982.1"/>
    <property type="molecule type" value="Genomic_DNA"/>
</dbReference>
<evidence type="ECO:0000256" key="1">
    <source>
        <dbReference type="SAM" id="MobiDB-lite"/>
    </source>
</evidence>
<keyword evidence="4" id="KW-1185">Reference proteome</keyword>
<dbReference type="Proteomes" id="UP000294257">
    <property type="component" value="Unassembled WGS sequence"/>
</dbReference>
<evidence type="ECO:0000256" key="2">
    <source>
        <dbReference type="SAM" id="SignalP"/>
    </source>
</evidence>
<accession>A0A4Q7KZ61</accession>
<comment type="caution">
    <text evidence="3">The sequence shown here is derived from an EMBL/GenBank/DDBJ whole genome shotgun (WGS) entry which is preliminary data.</text>
</comment>
<feature type="region of interest" description="Disordered" evidence="1">
    <location>
        <begin position="28"/>
        <end position="48"/>
    </location>
</feature>
<evidence type="ECO:0000313" key="4">
    <source>
        <dbReference type="Proteomes" id="UP000294257"/>
    </source>
</evidence>
<dbReference type="OrthoDB" id="3454650at2"/>